<organism evidence="4 5">
    <name type="scientific">Sorghum bicolor</name>
    <name type="common">Sorghum</name>
    <name type="synonym">Sorghum vulgare</name>
    <dbReference type="NCBI Taxonomy" id="4558"/>
    <lineage>
        <taxon>Eukaryota</taxon>
        <taxon>Viridiplantae</taxon>
        <taxon>Streptophyta</taxon>
        <taxon>Embryophyta</taxon>
        <taxon>Tracheophyta</taxon>
        <taxon>Spermatophyta</taxon>
        <taxon>Magnoliopsida</taxon>
        <taxon>Liliopsida</taxon>
        <taxon>Poales</taxon>
        <taxon>Poaceae</taxon>
        <taxon>PACMAD clade</taxon>
        <taxon>Panicoideae</taxon>
        <taxon>Andropogonodae</taxon>
        <taxon>Andropogoneae</taxon>
        <taxon>Sorghinae</taxon>
        <taxon>Sorghum</taxon>
    </lineage>
</organism>
<keyword evidence="2" id="KW-0808">Transferase</keyword>
<keyword evidence="3" id="KW-0012">Acyltransferase</keyword>
<evidence type="ECO:0000313" key="5">
    <source>
        <dbReference type="Proteomes" id="UP000807115"/>
    </source>
</evidence>
<proteinExistence type="inferred from homology"/>
<comment type="caution">
    <text evidence="4">The sequence shown here is derived from an EMBL/GenBank/DDBJ whole genome shotgun (WGS) entry which is preliminary data.</text>
</comment>
<evidence type="ECO:0000256" key="3">
    <source>
        <dbReference type="ARBA" id="ARBA00023315"/>
    </source>
</evidence>
<protein>
    <recommendedName>
        <fullName evidence="6">Omega-hydroxypalmitate O-feruloyl transferase</fullName>
    </recommendedName>
</protein>
<evidence type="ECO:0000256" key="2">
    <source>
        <dbReference type="ARBA" id="ARBA00022679"/>
    </source>
</evidence>
<evidence type="ECO:0000313" key="4">
    <source>
        <dbReference type="EMBL" id="KAG0540298.1"/>
    </source>
</evidence>
<evidence type="ECO:0008006" key="6">
    <source>
        <dbReference type="Google" id="ProtNLM"/>
    </source>
</evidence>
<reference evidence="4" key="1">
    <citation type="journal article" date="2019" name="BMC Genomics">
        <title>A new reference genome for Sorghum bicolor reveals high levels of sequence similarity between sweet and grain genotypes: implications for the genetics of sugar metabolism.</title>
        <authorList>
            <person name="Cooper E.A."/>
            <person name="Brenton Z.W."/>
            <person name="Flinn B.S."/>
            <person name="Jenkins J."/>
            <person name="Shu S."/>
            <person name="Flowers D."/>
            <person name="Luo F."/>
            <person name="Wang Y."/>
            <person name="Xia P."/>
            <person name="Barry K."/>
            <person name="Daum C."/>
            <person name="Lipzen A."/>
            <person name="Yoshinaga Y."/>
            <person name="Schmutz J."/>
            <person name="Saski C."/>
            <person name="Vermerris W."/>
            <person name="Kresovich S."/>
        </authorList>
    </citation>
    <scope>NUCLEOTIDE SEQUENCE</scope>
</reference>
<evidence type="ECO:0000256" key="1">
    <source>
        <dbReference type="ARBA" id="ARBA00009861"/>
    </source>
</evidence>
<dbReference type="FunFam" id="3.30.559.10:FF:000008">
    <property type="entry name" value="Tryptamine hydroxycinnamoyl transferase"/>
    <property type="match status" value="1"/>
</dbReference>
<name>A0A921UQ34_SORBI</name>
<sequence length="482" mass="52013">MYSSHKPHSLYSNTKAYPTLSLRRASSTMVVEMKENGGVALAAGEKAPQLSVKRGEPTLVAPAEATPTGEQYYLSNLDQNIAVIVQTVYCYKPSPPSPSADGGKDVDVAAALRDALARVLVHYHPLAGRLGISPEMKLTVELTGEGVVFVEADAACDLAVVGDLTKPDPAALGQLVYSVPGAKHILEMPPMTAQVTRFKCGGFALGLAMNHCMFDGIGAMEFVNSWAETARGVAELTVPPFLDRSVLKARDPPVHTFPHHEFAEIPDVSDTAALYGAQELLYRSFCFDPDRLERVRALALADGALGRCTTFEALSGLVWRARTKALGLAPEQRTKLLFAVDGRRRFSPPLPRGYFGNGIVLTNALATAGELLSAPVSRAAGLVQEAVRMVTDDYMRSAVDYFEATRARPSLASTLLITTWSRLEFHGADFGWGEPVMSGPVTLPEKEVILFLAHGKERKSINVLLGLPATAMDAFQELMDEI</sequence>
<dbReference type="InterPro" id="IPR050317">
    <property type="entry name" value="Plant_Fungal_Acyltransferase"/>
</dbReference>
<reference evidence="4" key="2">
    <citation type="submission" date="2020-10" db="EMBL/GenBank/DDBJ databases">
        <authorList>
            <person name="Cooper E.A."/>
            <person name="Brenton Z.W."/>
            <person name="Flinn B.S."/>
            <person name="Jenkins J."/>
            <person name="Shu S."/>
            <person name="Flowers D."/>
            <person name="Luo F."/>
            <person name="Wang Y."/>
            <person name="Xia P."/>
            <person name="Barry K."/>
            <person name="Daum C."/>
            <person name="Lipzen A."/>
            <person name="Yoshinaga Y."/>
            <person name="Schmutz J."/>
            <person name="Saski C."/>
            <person name="Vermerris W."/>
            <person name="Kresovich S."/>
        </authorList>
    </citation>
    <scope>NUCLEOTIDE SEQUENCE</scope>
</reference>
<gene>
    <name evidence="4" type="ORF">BDA96_03G396700</name>
</gene>
<dbReference type="PANTHER" id="PTHR31642">
    <property type="entry name" value="TRICHOTHECENE 3-O-ACETYLTRANSFERASE"/>
    <property type="match status" value="1"/>
</dbReference>
<dbReference type="Proteomes" id="UP000807115">
    <property type="component" value="Chromosome 3"/>
</dbReference>
<dbReference type="InterPro" id="IPR023213">
    <property type="entry name" value="CAT-like_dom_sf"/>
</dbReference>
<dbReference type="EMBL" id="CM027682">
    <property type="protein sequence ID" value="KAG0540298.1"/>
    <property type="molecule type" value="Genomic_DNA"/>
</dbReference>
<dbReference type="PANTHER" id="PTHR31642:SF308">
    <property type="entry name" value="OMEGA-HYDROXYPALMITATE O-FERULOYL TRANSFERASE"/>
    <property type="match status" value="1"/>
</dbReference>
<dbReference type="GO" id="GO:0016747">
    <property type="term" value="F:acyltransferase activity, transferring groups other than amino-acyl groups"/>
    <property type="evidence" value="ECO:0007669"/>
    <property type="project" value="UniProtKB-ARBA"/>
</dbReference>
<dbReference type="Pfam" id="PF02458">
    <property type="entry name" value="Transferase"/>
    <property type="match status" value="1"/>
</dbReference>
<dbReference type="AlphaFoldDB" id="A0A921UQ34"/>
<accession>A0A921UQ34</accession>
<comment type="similarity">
    <text evidence="1">Belongs to the plant acyltransferase family.</text>
</comment>
<dbReference type="Gene3D" id="3.30.559.10">
    <property type="entry name" value="Chloramphenicol acetyltransferase-like domain"/>
    <property type="match status" value="2"/>
</dbReference>